<dbReference type="RefSeq" id="WP_245411422.1">
    <property type="nucleotide sequence ID" value="NZ_QGGU01000006.1"/>
</dbReference>
<proteinExistence type="predicted"/>
<accession>A0A316FT84</accession>
<keyword evidence="2" id="KW-0132">Cell division</keyword>
<feature type="compositionally biased region" description="Acidic residues" evidence="5">
    <location>
        <begin position="367"/>
        <end position="376"/>
    </location>
</feature>
<evidence type="ECO:0000256" key="3">
    <source>
        <dbReference type="ARBA" id="ARBA00022829"/>
    </source>
</evidence>
<keyword evidence="4" id="KW-0131">Cell cycle</keyword>
<dbReference type="GO" id="GO:0051301">
    <property type="term" value="P:cell division"/>
    <property type="evidence" value="ECO:0007669"/>
    <property type="project" value="UniProtKB-KW"/>
</dbReference>
<reference evidence="6 7" key="1">
    <citation type="submission" date="2018-05" db="EMBL/GenBank/DDBJ databases">
        <title>Genomic Encyclopedia of Type Strains, Phase IV (KMG-IV): sequencing the most valuable type-strain genomes for metagenomic binning, comparative biology and taxonomic classification.</title>
        <authorList>
            <person name="Goeker M."/>
        </authorList>
    </citation>
    <scope>NUCLEOTIDE SEQUENCE [LARGE SCALE GENOMIC DNA]</scope>
    <source>
        <strain evidence="6 7">DSM 25350</strain>
    </source>
</reference>
<dbReference type="InterPro" id="IPR005234">
    <property type="entry name" value="ScpB_csome_segregation"/>
</dbReference>
<feature type="region of interest" description="Disordered" evidence="5">
    <location>
        <begin position="365"/>
        <end position="447"/>
    </location>
</feature>
<feature type="compositionally biased region" description="Polar residues" evidence="5">
    <location>
        <begin position="311"/>
        <end position="322"/>
    </location>
</feature>
<feature type="region of interest" description="Disordered" evidence="5">
    <location>
        <begin position="186"/>
        <end position="333"/>
    </location>
</feature>
<feature type="compositionally biased region" description="Polar residues" evidence="5">
    <location>
        <begin position="254"/>
        <end position="267"/>
    </location>
</feature>
<evidence type="ECO:0000256" key="1">
    <source>
        <dbReference type="ARBA" id="ARBA00022490"/>
    </source>
</evidence>
<dbReference type="Gene3D" id="1.10.10.10">
    <property type="entry name" value="Winged helix-like DNA-binding domain superfamily/Winged helix DNA-binding domain"/>
    <property type="match status" value="2"/>
</dbReference>
<feature type="compositionally biased region" description="Polar residues" evidence="5">
    <location>
        <begin position="217"/>
        <end position="230"/>
    </location>
</feature>
<evidence type="ECO:0000313" key="6">
    <source>
        <dbReference type="EMBL" id="PWK50820.1"/>
    </source>
</evidence>
<comment type="caution">
    <text evidence="6">The sequence shown here is derived from an EMBL/GenBank/DDBJ whole genome shotgun (WGS) entry which is preliminary data.</text>
</comment>
<dbReference type="PANTHER" id="PTHR34298:SF2">
    <property type="entry name" value="SEGREGATION AND CONDENSATION PROTEIN B"/>
    <property type="match status" value="1"/>
</dbReference>
<dbReference type="EMBL" id="QGGU01000006">
    <property type="protein sequence ID" value="PWK50820.1"/>
    <property type="molecule type" value="Genomic_DNA"/>
</dbReference>
<feature type="compositionally biased region" description="Low complexity" evidence="5">
    <location>
        <begin position="243"/>
        <end position="253"/>
    </location>
</feature>
<dbReference type="Proteomes" id="UP000245790">
    <property type="component" value="Unassembled WGS sequence"/>
</dbReference>
<feature type="compositionally biased region" description="Acidic residues" evidence="5">
    <location>
        <begin position="394"/>
        <end position="405"/>
    </location>
</feature>
<feature type="compositionally biased region" description="Acidic residues" evidence="5">
    <location>
        <begin position="231"/>
        <end position="242"/>
    </location>
</feature>
<organism evidence="6 7">
    <name type="scientific">Pleionea mediterranea</name>
    <dbReference type="NCBI Taxonomy" id="523701"/>
    <lineage>
        <taxon>Bacteria</taxon>
        <taxon>Pseudomonadati</taxon>
        <taxon>Pseudomonadota</taxon>
        <taxon>Gammaproteobacteria</taxon>
        <taxon>Oceanospirillales</taxon>
        <taxon>Pleioneaceae</taxon>
        <taxon>Pleionea</taxon>
    </lineage>
</organism>
<dbReference type="InterPro" id="IPR036388">
    <property type="entry name" value="WH-like_DNA-bd_sf"/>
</dbReference>
<dbReference type="GO" id="GO:0051304">
    <property type="term" value="P:chromosome separation"/>
    <property type="evidence" value="ECO:0007669"/>
    <property type="project" value="InterPro"/>
</dbReference>
<protein>
    <submittedName>
        <fullName evidence="6">Segregation and condensation protein B</fullName>
    </submittedName>
</protein>
<name>A0A316FT84_9GAMM</name>
<feature type="compositionally biased region" description="Basic and acidic residues" evidence="5">
    <location>
        <begin position="438"/>
        <end position="447"/>
    </location>
</feature>
<gene>
    <name evidence="6" type="ORF">C8D97_106107</name>
</gene>
<dbReference type="NCBIfam" id="TIGR00281">
    <property type="entry name" value="SMC-Scp complex subunit ScpB"/>
    <property type="match status" value="1"/>
</dbReference>
<evidence type="ECO:0000313" key="7">
    <source>
        <dbReference type="Proteomes" id="UP000245790"/>
    </source>
</evidence>
<evidence type="ECO:0000256" key="5">
    <source>
        <dbReference type="SAM" id="MobiDB-lite"/>
    </source>
</evidence>
<dbReference type="AlphaFoldDB" id="A0A316FT84"/>
<dbReference type="SUPFAM" id="SSF46785">
    <property type="entry name" value="Winged helix' DNA-binding domain"/>
    <property type="match status" value="2"/>
</dbReference>
<dbReference type="InterPro" id="IPR036390">
    <property type="entry name" value="WH_DNA-bd_sf"/>
</dbReference>
<keyword evidence="1" id="KW-0963">Cytoplasm</keyword>
<keyword evidence="3" id="KW-0159">Chromosome partition</keyword>
<evidence type="ECO:0000256" key="2">
    <source>
        <dbReference type="ARBA" id="ARBA00022618"/>
    </source>
</evidence>
<dbReference type="PANTHER" id="PTHR34298">
    <property type="entry name" value="SEGREGATION AND CONDENSATION PROTEIN B"/>
    <property type="match status" value="1"/>
</dbReference>
<feature type="compositionally biased region" description="Acidic residues" evidence="5">
    <location>
        <begin position="271"/>
        <end position="310"/>
    </location>
</feature>
<keyword evidence="7" id="KW-1185">Reference proteome</keyword>
<sequence length="447" mass="49898">MSSMTPEKLQNLIEAALMVYGKPMSIDKLMQLFEEEQRPSTSELREAISALNESYESRGVELKEVASGYRFQAKQEYASWIARLWEERAPRYSRALLETMALIAYRQPITRSEIEDVRGVSVSSHIVKTLLEREWVRVVGHRDVPGRPALYATTKDFLDYFNLKSLEELPTLSEIRDLDKINAELDFDESQSGDEKASESNTEELKQSDTAEHETDSNTGSEPSELNATDSDSDSIDVEQSESEQPVSEQPDSGQQKPDLTVSDSMGSDTSDPDTSESEAIDFETDSETDPETDPVEASTDDVSNDDEQNISDSTSNKTVQQLAEEASINEHYVKRDISDEELMEEADLAKSDNLQADEAVFNDAYQSEELESDVVDSDRVDSETVDSNSVESESNETDLDESEPNETQAPASGNIDEETAEKSTESSSSDDSEPYEDENKSSFERS</sequence>
<feature type="compositionally biased region" description="Basic and acidic residues" evidence="5">
    <location>
        <begin position="193"/>
        <end position="216"/>
    </location>
</feature>
<evidence type="ECO:0000256" key="4">
    <source>
        <dbReference type="ARBA" id="ARBA00023306"/>
    </source>
</evidence>
<dbReference type="Pfam" id="PF04079">
    <property type="entry name" value="SMC_ScpB"/>
    <property type="match status" value="1"/>
</dbReference>